<reference evidence="1 2" key="1">
    <citation type="submission" date="2015-11" db="EMBL/GenBank/DDBJ databases">
        <title>Genomic analysis of 38 Legionella species identifies large and diverse effector repertoires.</title>
        <authorList>
            <person name="Burstein D."/>
            <person name="Amaro F."/>
            <person name="Zusman T."/>
            <person name="Lifshitz Z."/>
            <person name="Cohen O."/>
            <person name="Gilbert J.A."/>
            <person name="Pupko T."/>
            <person name="Shuman H.A."/>
            <person name="Segal G."/>
        </authorList>
    </citation>
    <scope>NUCLEOTIDE SEQUENCE [LARGE SCALE GENOMIC DNA]</scope>
    <source>
        <strain evidence="1 2">BL-540</strain>
    </source>
</reference>
<keyword evidence="2" id="KW-1185">Reference proteome</keyword>
<accession>A0A0W0V8L2</accession>
<dbReference type="AlphaFoldDB" id="A0A0W0V8L2"/>
<comment type="caution">
    <text evidence="1">The sequence shown here is derived from an EMBL/GenBank/DDBJ whole genome shotgun (WGS) entry which is preliminary data.</text>
</comment>
<dbReference type="EMBL" id="LNYJ01000011">
    <property type="protein sequence ID" value="KTD16431.1"/>
    <property type="molecule type" value="Genomic_DNA"/>
</dbReference>
<dbReference type="STRING" id="456.Ljor_0737"/>
<evidence type="ECO:0000313" key="2">
    <source>
        <dbReference type="Proteomes" id="UP000055035"/>
    </source>
</evidence>
<name>A0A0W0V8L2_9GAMM</name>
<sequence length="416" mass="46962">MNFEEELKPLIAAYADFDSQLFVYQEKKTMTFAERQKVEASFIALVCQYLSQDGLDEKCIEYYMKELEKLLHPDRFPLASPEIKWLQVILSADVFDPSSCLNLAKLCEAKLKNPEAPEFHLEHIATMDALIFRLRQDRKLAKTLTERALLDSVLSMLKSADQYNSQLNSRISLIWAQKISQLMPYLTTGYCLSLFLKELALLYAVTYTLTRGGRWIEHSHSNGIQMIGQTMRVFGEAIFSAVTALVARLTELNIFVAKGAVNLSVDASDGLYRILACQTQPTQMLTEDAKSLALAPQDLFGGLRFETFQLKLIAAILEEQSGRLEKQWFYDWRLGSKKNAAIKKALQGLQLVDKSGLEENIKLQQARSIIQTLADNRKINVYGSDTAKAISNARNTLKLLLEPSVAQERTLSIGQS</sequence>
<dbReference type="RefSeq" id="WP_058470286.1">
    <property type="nucleotide sequence ID" value="NZ_CAAAIC010000004.1"/>
</dbReference>
<evidence type="ECO:0000313" key="1">
    <source>
        <dbReference type="EMBL" id="KTD16431.1"/>
    </source>
</evidence>
<proteinExistence type="predicted"/>
<organism evidence="1 2">
    <name type="scientific">Legionella jordanis</name>
    <dbReference type="NCBI Taxonomy" id="456"/>
    <lineage>
        <taxon>Bacteria</taxon>
        <taxon>Pseudomonadati</taxon>
        <taxon>Pseudomonadota</taxon>
        <taxon>Gammaproteobacteria</taxon>
        <taxon>Legionellales</taxon>
        <taxon>Legionellaceae</taxon>
        <taxon>Legionella</taxon>
    </lineage>
</organism>
<gene>
    <name evidence="1" type="ORF">Ljor_0737</name>
</gene>
<dbReference type="Proteomes" id="UP000055035">
    <property type="component" value="Unassembled WGS sequence"/>
</dbReference>
<protein>
    <submittedName>
        <fullName evidence="1">Uncharacterized protein</fullName>
    </submittedName>
</protein>
<dbReference type="PATRIC" id="fig|456.5.peg.781"/>
<dbReference type="OrthoDB" id="5635385at2"/>